<keyword evidence="4 7" id="KW-0812">Transmembrane</keyword>
<feature type="domain" description="ABC transporter" evidence="8">
    <location>
        <begin position="40"/>
        <end position="289"/>
    </location>
</feature>
<dbReference type="Gene3D" id="3.40.50.300">
    <property type="entry name" value="P-loop containing nucleotide triphosphate hydrolases"/>
    <property type="match status" value="1"/>
</dbReference>
<dbReference type="SUPFAM" id="SSF52540">
    <property type="entry name" value="P-loop containing nucleoside triphosphate hydrolases"/>
    <property type="match status" value="1"/>
</dbReference>
<keyword evidence="3" id="KW-0813">Transport</keyword>
<dbReference type="InterPro" id="IPR003439">
    <property type="entry name" value="ABC_transporter-like_ATP-bd"/>
</dbReference>
<evidence type="ECO:0000256" key="1">
    <source>
        <dbReference type="ARBA" id="ARBA00004141"/>
    </source>
</evidence>
<feature type="transmembrane region" description="Helical" evidence="7">
    <location>
        <begin position="331"/>
        <end position="355"/>
    </location>
</feature>
<evidence type="ECO:0000313" key="9">
    <source>
        <dbReference type="Ensembl" id="ENSMODP00000044215.1"/>
    </source>
</evidence>
<dbReference type="GO" id="GO:0005524">
    <property type="term" value="F:ATP binding"/>
    <property type="evidence" value="ECO:0007669"/>
    <property type="project" value="InterPro"/>
</dbReference>
<evidence type="ECO:0000256" key="2">
    <source>
        <dbReference type="ARBA" id="ARBA00005814"/>
    </source>
</evidence>
<dbReference type="PANTHER" id="PTHR48041:SF113">
    <property type="entry name" value="ATP-BINDING CASSETTE SUB-FAMILY G MEMBER 5"/>
    <property type="match status" value="1"/>
</dbReference>
<feature type="transmembrane region" description="Helical" evidence="7">
    <location>
        <begin position="301"/>
        <end position="319"/>
    </location>
</feature>
<reference evidence="9" key="2">
    <citation type="submission" date="2025-08" db="UniProtKB">
        <authorList>
            <consortium name="Ensembl"/>
        </authorList>
    </citation>
    <scope>IDENTIFICATION</scope>
</reference>
<reference evidence="9" key="3">
    <citation type="submission" date="2025-09" db="UniProtKB">
        <authorList>
            <consortium name="Ensembl"/>
        </authorList>
    </citation>
    <scope>IDENTIFICATION</scope>
</reference>
<evidence type="ECO:0000256" key="3">
    <source>
        <dbReference type="ARBA" id="ARBA00022448"/>
    </source>
</evidence>
<evidence type="ECO:0000256" key="6">
    <source>
        <dbReference type="ARBA" id="ARBA00023136"/>
    </source>
</evidence>
<dbReference type="PROSITE" id="PS50893">
    <property type="entry name" value="ABC_TRANSPORTER_2"/>
    <property type="match status" value="1"/>
</dbReference>
<reference evidence="9 10" key="1">
    <citation type="journal article" date="2007" name="Nature">
        <title>Genome of the marsupial Monodelphis domestica reveals innovation in non-coding sequences.</title>
        <authorList>
            <person name="Mikkelsen T.S."/>
            <person name="Wakefield M.J."/>
            <person name="Aken B."/>
            <person name="Amemiya C.T."/>
            <person name="Chang J.L."/>
            <person name="Duke S."/>
            <person name="Garber M."/>
            <person name="Gentles A.J."/>
            <person name="Goodstadt L."/>
            <person name="Heger A."/>
            <person name="Jurka J."/>
            <person name="Kamal M."/>
            <person name="Mauceli E."/>
            <person name="Searle S.M."/>
            <person name="Sharpe T."/>
            <person name="Baker M.L."/>
            <person name="Batzer M.A."/>
            <person name="Benos P.V."/>
            <person name="Belov K."/>
            <person name="Clamp M."/>
            <person name="Cook A."/>
            <person name="Cuff J."/>
            <person name="Das R."/>
            <person name="Davidow L."/>
            <person name="Deakin J.E."/>
            <person name="Fazzari M.J."/>
            <person name="Glass J.L."/>
            <person name="Grabherr M."/>
            <person name="Greally J.M."/>
            <person name="Gu W."/>
            <person name="Hore T.A."/>
            <person name="Huttley G.A."/>
            <person name="Kleber M."/>
            <person name="Jirtle R.L."/>
            <person name="Koina E."/>
            <person name="Lee J.T."/>
            <person name="Mahony S."/>
            <person name="Marra M.A."/>
            <person name="Miller R.D."/>
            <person name="Nicholls R.D."/>
            <person name="Oda M."/>
            <person name="Papenfuss A.T."/>
            <person name="Parra Z.E."/>
            <person name="Pollock D.D."/>
            <person name="Ray D.A."/>
            <person name="Schein J.E."/>
            <person name="Speed T.P."/>
            <person name="Thompson K."/>
            <person name="VandeBerg J.L."/>
            <person name="Wade C.M."/>
            <person name="Walker J.A."/>
            <person name="Waters P.D."/>
            <person name="Webber C."/>
            <person name="Weidman J.R."/>
            <person name="Xie X."/>
            <person name="Zody M.C."/>
            <person name="Baldwin J."/>
            <person name="Abdouelleil A."/>
            <person name="Abdulkadir J."/>
            <person name="Abebe A."/>
            <person name="Abera B."/>
            <person name="Abreu J."/>
            <person name="Acer S.C."/>
            <person name="Aftuck L."/>
            <person name="Alexander A."/>
            <person name="An P."/>
            <person name="Anderson E."/>
            <person name="Anderson S."/>
            <person name="Arachi H."/>
            <person name="Azer M."/>
            <person name="Bachantsang P."/>
            <person name="Barry A."/>
            <person name="Bayul T."/>
            <person name="Berlin A."/>
            <person name="Bessette D."/>
            <person name="Bloom T."/>
            <person name="Bloom T."/>
            <person name="Boguslavskiy L."/>
            <person name="Bonnet C."/>
            <person name="Boukhgalter B."/>
            <person name="Bourzgui I."/>
            <person name="Brown A."/>
            <person name="Cahill P."/>
            <person name="Channer S."/>
            <person name="Cheshatsang Y."/>
            <person name="Chuda L."/>
            <person name="Citroen M."/>
            <person name="Collymore A."/>
            <person name="Cooke P."/>
            <person name="Costello M."/>
            <person name="D'Aco K."/>
            <person name="Daza R."/>
            <person name="De Haan G."/>
            <person name="DeGray S."/>
            <person name="DeMaso C."/>
            <person name="Dhargay N."/>
            <person name="Dooley K."/>
            <person name="Dooley E."/>
            <person name="Doricent M."/>
            <person name="Dorje P."/>
            <person name="Dorjee K."/>
            <person name="Dupes A."/>
            <person name="Elong R."/>
            <person name="Falk J."/>
            <person name="Farina A."/>
            <person name="Faro S."/>
            <person name="Ferguson D."/>
            <person name="Fisher S."/>
            <person name="Foley C.D."/>
            <person name="Franke A."/>
            <person name="Friedrich D."/>
            <person name="Gadbois L."/>
            <person name="Gearin G."/>
            <person name="Gearin C.R."/>
            <person name="Giannoukos G."/>
            <person name="Goode T."/>
            <person name="Graham J."/>
            <person name="Grandbois E."/>
            <person name="Grewal S."/>
            <person name="Gyaltsen K."/>
            <person name="Hafez N."/>
            <person name="Hagos B."/>
            <person name="Hall J."/>
            <person name="Henson C."/>
            <person name="Hollinger A."/>
            <person name="Honan T."/>
            <person name="Huard M.D."/>
            <person name="Hughes L."/>
            <person name="Hurhula B."/>
            <person name="Husby M.E."/>
            <person name="Kamat A."/>
            <person name="Kanga B."/>
            <person name="Kashin S."/>
            <person name="Khazanovich D."/>
            <person name="Kisner P."/>
            <person name="Lance K."/>
            <person name="Lara M."/>
            <person name="Lee W."/>
            <person name="Lennon N."/>
            <person name="Letendre F."/>
            <person name="LeVine R."/>
            <person name="Lipovsky A."/>
            <person name="Liu X."/>
            <person name="Liu J."/>
            <person name="Liu S."/>
            <person name="Lokyitsang T."/>
            <person name="Lokyitsang Y."/>
            <person name="Lubonja R."/>
            <person name="Lui A."/>
            <person name="MacDonald P."/>
            <person name="Magnisalis V."/>
            <person name="Maru K."/>
            <person name="Matthews C."/>
            <person name="McCusker W."/>
            <person name="McDonough S."/>
            <person name="Mehta T."/>
            <person name="Meldrim J."/>
            <person name="Meneus L."/>
            <person name="Mihai O."/>
            <person name="Mihalev A."/>
            <person name="Mihova T."/>
            <person name="Mittelman R."/>
            <person name="Mlenga V."/>
            <person name="Montmayeur A."/>
            <person name="Mulrain L."/>
            <person name="Navidi A."/>
            <person name="Naylor J."/>
            <person name="Negash T."/>
            <person name="Nguyen T."/>
            <person name="Nguyen N."/>
            <person name="Nicol R."/>
            <person name="Norbu C."/>
            <person name="Norbu N."/>
            <person name="Novod N."/>
            <person name="O'Neill B."/>
            <person name="Osman S."/>
            <person name="Markiewicz E."/>
            <person name="Oyono O.L."/>
            <person name="Patti C."/>
            <person name="Phunkhang P."/>
            <person name="Pierre F."/>
            <person name="Priest M."/>
            <person name="Raghuraman S."/>
            <person name="Rege F."/>
            <person name="Reyes R."/>
            <person name="Rise C."/>
            <person name="Rogov P."/>
            <person name="Ross K."/>
            <person name="Ryan E."/>
            <person name="Settipalli S."/>
            <person name="Shea T."/>
            <person name="Sherpa N."/>
            <person name="Shi L."/>
            <person name="Shih D."/>
            <person name="Sparrow T."/>
            <person name="Spaulding J."/>
            <person name="Stalker J."/>
            <person name="Stange-Thomann N."/>
            <person name="Stavropoulos S."/>
            <person name="Stone C."/>
            <person name="Strader C."/>
            <person name="Tesfaye S."/>
            <person name="Thomson T."/>
            <person name="Thoulutsang Y."/>
            <person name="Thoulutsang D."/>
            <person name="Topham K."/>
            <person name="Topping I."/>
            <person name="Tsamla T."/>
            <person name="Vassiliev H."/>
            <person name="Vo A."/>
            <person name="Wangchuk T."/>
            <person name="Wangdi T."/>
            <person name="Weiand M."/>
            <person name="Wilkinson J."/>
            <person name="Wilson A."/>
            <person name="Yadav S."/>
            <person name="Young G."/>
            <person name="Yu Q."/>
            <person name="Zembek L."/>
            <person name="Zhong D."/>
            <person name="Zimmer A."/>
            <person name="Zwirko Z."/>
            <person name="Jaffe D.B."/>
            <person name="Alvarez P."/>
            <person name="Brockman W."/>
            <person name="Butler J."/>
            <person name="Chin C."/>
            <person name="Gnerre S."/>
            <person name="MacCallum I."/>
            <person name="Graves J.A."/>
            <person name="Ponting C.P."/>
            <person name="Breen M."/>
            <person name="Samollow P.B."/>
            <person name="Lander E.S."/>
            <person name="Lindblad-Toh K."/>
        </authorList>
    </citation>
    <scope>NUCLEOTIDE SEQUENCE [LARGE SCALE GENOMIC DNA]</scope>
</reference>
<organism evidence="9 10">
    <name type="scientific">Monodelphis domestica</name>
    <name type="common">Gray short-tailed opossum</name>
    <dbReference type="NCBI Taxonomy" id="13616"/>
    <lineage>
        <taxon>Eukaryota</taxon>
        <taxon>Metazoa</taxon>
        <taxon>Chordata</taxon>
        <taxon>Craniata</taxon>
        <taxon>Vertebrata</taxon>
        <taxon>Euteleostomi</taxon>
        <taxon>Mammalia</taxon>
        <taxon>Metatheria</taxon>
        <taxon>Didelphimorphia</taxon>
        <taxon>Didelphidae</taxon>
        <taxon>Monodelphis</taxon>
    </lineage>
</organism>
<dbReference type="Bgee" id="ENSMODG00000000561">
    <property type="expression patterns" value="Expressed in liver and 2 other cell types or tissues"/>
</dbReference>
<evidence type="ECO:0000259" key="8">
    <source>
        <dbReference type="PROSITE" id="PS50893"/>
    </source>
</evidence>
<feature type="transmembrane region" description="Helical" evidence="7">
    <location>
        <begin position="375"/>
        <end position="398"/>
    </location>
</feature>
<dbReference type="Proteomes" id="UP000002280">
    <property type="component" value="Chromosome 1"/>
</dbReference>
<feature type="transmembrane region" description="Helical" evidence="7">
    <location>
        <begin position="410"/>
        <end position="434"/>
    </location>
</feature>
<dbReference type="InterPro" id="IPR050352">
    <property type="entry name" value="ABCG_transporters"/>
</dbReference>
<dbReference type="GeneTree" id="ENSGT00940000157985"/>
<comment type="similarity">
    <text evidence="2">Belongs to the ABC transporter superfamily. ABCG family. Eye pigment precursor importer (TC 3.A.1.204) subfamily.</text>
</comment>
<dbReference type="GO" id="GO:0016020">
    <property type="term" value="C:membrane"/>
    <property type="evidence" value="ECO:0007669"/>
    <property type="project" value="UniProtKB-SubCell"/>
</dbReference>
<evidence type="ECO:0000313" key="10">
    <source>
        <dbReference type="Proteomes" id="UP000002280"/>
    </source>
</evidence>
<feature type="transmembrane region" description="Helical" evidence="7">
    <location>
        <begin position="440"/>
        <end position="460"/>
    </location>
</feature>
<dbReference type="Ensembl" id="ENSMODT00000070434.1">
    <property type="protein sequence ID" value="ENSMODP00000044215.1"/>
    <property type="gene ID" value="ENSMODG00000000561.3"/>
</dbReference>
<dbReference type="Pfam" id="PF00005">
    <property type="entry name" value="ABC_tran"/>
    <property type="match status" value="1"/>
</dbReference>
<evidence type="ECO:0000256" key="4">
    <source>
        <dbReference type="ARBA" id="ARBA00022692"/>
    </source>
</evidence>
<proteinExistence type="inferred from homology"/>
<evidence type="ECO:0000256" key="7">
    <source>
        <dbReference type="SAM" id="Phobius"/>
    </source>
</evidence>
<keyword evidence="6 7" id="KW-0472">Membrane</keyword>
<name>A0A5F8G9N3_MONDO</name>
<feature type="transmembrane region" description="Helical" evidence="7">
    <location>
        <begin position="535"/>
        <end position="554"/>
    </location>
</feature>
<keyword evidence="5 7" id="KW-1133">Transmembrane helix</keyword>
<comment type="subcellular location">
    <subcellularLocation>
        <location evidence="1">Membrane</location>
        <topology evidence="1">Multi-pass membrane protein</topology>
    </subcellularLocation>
</comment>
<dbReference type="PANTHER" id="PTHR48041">
    <property type="entry name" value="ABC TRANSPORTER G FAMILY MEMBER 28"/>
    <property type="match status" value="1"/>
</dbReference>
<dbReference type="InterPro" id="IPR027417">
    <property type="entry name" value="P-loop_NTPase"/>
</dbReference>
<gene>
    <name evidence="9" type="primary">ABCG5</name>
</gene>
<sequence length="561" mass="62599">MSRHQPLTIIEDTGSIKSWGNSQDPPEEAASASTLHCHRLSIHQVSYTVSNRVGPWWDFGSCRKKWSRQILKDISLYVESGQILGILGSSGSGKTTLLDAISGRLRRKGTFFGEVCVNGKLLKREEFQDCFSYALQNETLLGNLTVQETLSYTALLAIRESSKDFQKRVKAVMAEMSLNHIANRLIGTQTFGGISNGERRLVSIAAQLLQDPMDLTSVDTQSKEREIETYKRVQFIGSAYKASVIYQQTLENIKRVKQLKTLPPVPFKTKNSPGPLIKMGILLRKITRNLFRSKIAVIARLWQNFLIALPLIFFILQLTNDALKGAVQDRVGLLYSCVASTPYTGMLNAVAFFPALRAISDQESQDGLYQKWQMLLAYILHILPFALISVVIFSSVLYWTVGLYPEAARFGYFSAAILVPHLVGELVALVLLGVVQNPNIVHSGVVLLCSAGILVGSGFLRNINQMPIPFKILSYFTFQKYTSEILIVNEFYGLNFTCGNSNVSEGNPLCLFNQGNLFIEKTCPGATSRFTTNFLILYSFIPVLVILGIIVFKIRDHLISR</sequence>
<keyword evidence="10" id="KW-1185">Reference proteome</keyword>
<accession>A0A5F8G9N3</accession>
<protein>
    <submittedName>
        <fullName evidence="9">ATP binding cassette subfamily G member 5</fullName>
    </submittedName>
</protein>
<dbReference type="GO" id="GO:0140359">
    <property type="term" value="F:ABC-type transporter activity"/>
    <property type="evidence" value="ECO:0007669"/>
    <property type="project" value="InterPro"/>
</dbReference>
<dbReference type="GO" id="GO:0016887">
    <property type="term" value="F:ATP hydrolysis activity"/>
    <property type="evidence" value="ECO:0007669"/>
    <property type="project" value="InterPro"/>
</dbReference>
<dbReference type="Pfam" id="PF01061">
    <property type="entry name" value="ABC2_membrane"/>
    <property type="match status" value="1"/>
</dbReference>
<evidence type="ECO:0000256" key="5">
    <source>
        <dbReference type="ARBA" id="ARBA00022989"/>
    </source>
</evidence>
<dbReference type="InterPro" id="IPR013525">
    <property type="entry name" value="ABC2_TM"/>
</dbReference>
<dbReference type="AlphaFoldDB" id="A0A5F8G9N3"/>